<keyword evidence="2" id="KW-0675">Receptor</keyword>
<dbReference type="Pfam" id="PF07715">
    <property type="entry name" value="Plug"/>
    <property type="match status" value="1"/>
</dbReference>
<sequence length="1395" mass="154754">MNVYSLPARVVPGINQKSTRRTGAILAWLLCCILSGSAAMAQKITLNEKNASLKKIFQQIQKQSDYVFLYEKGLLDNTLPVTIQVRDEPIDLVLSFCFLNQPLSYIVSGKNIGVRRIASPATTRELKVPDSPSGEELVINGIVMDSLGFAKPGVTVVLVPRGNRPKTITFTDANGVFELSGQKGDRLEFTAVGHKNEEVRFNGETHPFRITMRVMPIEMNVVVVDDVNLSKKRIPFTDTIDMTHRTHLNLGQLLQGTIPGLTLQNSSQSVQTLYSIDFDGAVVAGSGTPTVEAMRDSYNQYKSYYVAAGYPTFESWINSFKGKFKFNYRTSVNNNGLVPQLRGVSGFNGDMSGMLVVLDGFPQEGFPATLSMANIQSVEIIKNPEELAKWGARAAGGIIMITSKRGTAGKLELSYASNYYYSPAPKLNRQKMRLASSADIIDYMRSASDSGFLVLGRKDYPMTAFNLNAAERLLQQWQQGTISDEDYRRGADSLSRLSNESQLGLLQQDEFNQNQTLTLAGGAGGWRFRAAGGYNSGRSMALRDRSRVLSLNVFNDFILLRNKLRAQWYVNTSEGRSRGGVNADFRSLQPYQMLLDPEGNYVYDYSSFHPGANAAIKKYGYEDFGVNLLEDARINSTESRNLALQSRLNTDWDLLPYLKWSNSFQFDLNGSRTEDLKAAGSSAVRALVNEYGSPVFDNFNNVTGVDFYVPRGGIMRKSEQKGHAWNLRSALQFNKTFGKHAVMAAIGGGGAADARRRPSYETIYGYDPQTGRGIPVRLPDPDPTAGIINLYSLPGSYWQDTYGRMVYPSTLLVPNAGDTTQTRGLNWNAALSYAFDSTFLLNGRYNSTLGQNYGHATPYTVMASYNGEAGWRLRRMGFLRLPKLVSDLVVSAGATGFELPGLPPQIQAARVLQSSWNNYGIWVSGFNLPQQNGQKSLNIYEKLRIGLHENRILLDVAYNTLRTEYLDGEKVVRQTRNYVGANGRFKMREGLLLLIAGYGYSLDGQPQTNLRIAYDIARETYFHARSVSKLSADFILQNISSYQGMELMTETNAPLADGGFSMAVNTNFGLLPPKVRNLEAHATLGMFNDRLMLDLRYYQKNTAGLNNNVPIPTDPATGLASKVTYSELVNRGVEAFLKIRAVESEGFHYTITFNGAYNRNVVRSAPPVYFSSTPGFLSAYRNGYPTDNIWSYRWAGLDGTGSPTIYDAKGQQTATPDSATLAAALVYSGVARPPYSGGFIQEWDYKGFFARATLLLNFGHVIREYIPVPSREADNSALIRDRWRKPGDEAFTDVPAMSATADGGSVRRLLAQYATNSIMPGDNVRLQEVQLGWQGSPGRLFRNYRIKDLMVSLQVMNLAVWSRNKLSVDPETVANTGQIGLPRPRQYSMSVNMKF</sequence>
<reference evidence="2 3" key="1">
    <citation type="submission" date="2024-03" db="EMBL/GenBank/DDBJ databases">
        <title>Chitinophaga caseinilytica sp. nov., a casein hydrolysing bacterium isolated from forest soil.</title>
        <authorList>
            <person name="Lee D.S."/>
            <person name="Han D.M."/>
            <person name="Baek J.H."/>
            <person name="Choi D.G."/>
            <person name="Jeon J.H."/>
            <person name="Jeon C.O."/>
        </authorList>
    </citation>
    <scope>NUCLEOTIDE SEQUENCE [LARGE SCALE GENOMIC DNA]</scope>
    <source>
        <strain evidence="2 3">KACC 19118</strain>
    </source>
</reference>
<feature type="domain" description="TonB-dependent receptor plug" evidence="1">
    <location>
        <begin position="331"/>
        <end position="398"/>
    </location>
</feature>
<evidence type="ECO:0000259" key="1">
    <source>
        <dbReference type="Pfam" id="PF07715"/>
    </source>
</evidence>
<dbReference type="EMBL" id="CP150096">
    <property type="protein sequence ID" value="WZN44248.1"/>
    <property type="molecule type" value="Genomic_DNA"/>
</dbReference>
<evidence type="ECO:0000313" key="3">
    <source>
        <dbReference type="Proteomes" id="UP001449657"/>
    </source>
</evidence>
<dbReference type="InterPro" id="IPR037066">
    <property type="entry name" value="Plug_dom_sf"/>
</dbReference>
<evidence type="ECO:0000313" key="2">
    <source>
        <dbReference type="EMBL" id="WZN44248.1"/>
    </source>
</evidence>
<dbReference type="Gene3D" id="2.170.130.10">
    <property type="entry name" value="TonB-dependent receptor, plug domain"/>
    <property type="match status" value="1"/>
</dbReference>
<accession>A0ABZ2YWU8</accession>
<organism evidence="2 3">
    <name type="scientific">Chitinophaga caseinilytica</name>
    <dbReference type="NCBI Taxonomy" id="2267521"/>
    <lineage>
        <taxon>Bacteria</taxon>
        <taxon>Pseudomonadati</taxon>
        <taxon>Bacteroidota</taxon>
        <taxon>Chitinophagia</taxon>
        <taxon>Chitinophagales</taxon>
        <taxon>Chitinophagaceae</taxon>
        <taxon>Chitinophaga</taxon>
    </lineage>
</organism>
<dbReference type="Proteomes" id="UP001449657">
    <property type="component" value="Chromosome"/>
</dbReference>
<dbReference type="SUPFAM" id="SSF56935">
    <property type="entry name" value="Porins"/>
    <property type="match status" value="1"/>
</dbReference>
<proteinExistence type="predicted"/>
<dbReference type="SUPFAM" id="SSF49464">
    <property type="entry name" value="Carboxypeptidase regulatory domain-like"/>
    <property type="match status" value="1"/>
</dbReference>
<protein>
    <submittedName>
        <fullName evidence="2">TonB-dependent receptor plug domain-containing protein</fullName>
    </submittedName>
</protein>
<gene>
    <name evidence="2" type="ORF">WJU22_15220</name>
</gene>
<dbReference type="InterPro" id="IPR012910">
    <property type="entry name" value="Plug_dom"/>
</dbReference>
<dbReference type="InterPro" id="IPR008969">
    <property type="entry name" value="CarboxyPept-like_regulatory"/>
</dbReference>
<dbReference type="RefSeq" id="WP_341839038.1">
    <property type="nucleotide sequence ID" value="NZ_CP149792.1"/>
</dbReference>
<keyword evidence="3" id="KW-1185">Reference proteome</keyword>
<name>A0ABZ2YWU8_9BACT</name>